<proteinExistence type="predicted"/>
<evidence type="ECO:0000259" key="2">
    <source>
        <dbReference type="Pfam" id="PF01548"/>
    </source>
</evidence>
<dbReference type="PANTHER" id="PTHR33055">
    <property type="entry name" value="TRANSPOSASE FOR INSERTION SEQUENCE ELEMENT IS1111A"/>
    <property type="match status" value="1"/>
</dbReference>
<dbReference type="GO" id="GO:0003677">
    <property type="term" value="F:DNA binding"/>
    <property type="evidence" value="ECO:0007669"/>
    <property type="project" value="InterPro"/>
</dbReference>
<keyword evidence="1" id="KW-0175">Coiled coil</keyword>
<gene>
    <name evidence="4" type="ORF">LCGC14_1597560</name>
</gene>
<sequence>MNRAAVGIDVSKKTLDVALTVDGKEIVSSGQFANDAKGHKALLKWVNKQSRKHSAGEVHYTMEATGIYSEDLHEFLSEAGELVSVENPMKVKSFSQMQMMRTKTDAVDAAVIARYAWITKPDVTPPAEPAIKRLRALVRHVEHLTGHRAQEANRLEGARDKLVIKSIKAIVKRYDQEIEKTMEEINKHVDDNPDLKKKRDLLTSIPGIGEKLSSQILCEIKSDAMSVKAQVAHAGLAPRQRVSGTSVRGKTQICKMGNARLRKALYMPTMSAIQYNPHIREFYLKKVGQGKHKMVALCACMRKLLVIALGVLRNGVPYQEDWVSRRPVG</sequence>
<dbReference type="PANTHER" id="PTHR33055:SF3">
    <property type="entry name" value="PUTATIVE TRANSPOSASE FOR IS117-RELATED"/>
    <property type="match status" value="1"/>
</dbReference>
<dbReference type="AlphaFoldDB" id="A0A0F9IYJ8"/>
<dbReference type="Pfam" id="PF01548">
    <property type="entry name" value="DEDD_Tnp_IS110"/>
    <property type="match status" value="1"/>
</dbReference>
<dbReference type="Pfam" id="PF02371">
    <property type="entry name" value="Transposase_20"/>
    <property type="match status" value="1"/>
</dbReference>
<name>A0A0F9IYJ8_9ZZZZ</name>
<evidence type="ECO:0000259" key="3">
    <source>
        <dbReference type="Pfam" id="PF02371"/>
    </source>
</evidence>
<dbReference type="GO" id="GO:0004803">
    <property type="term" value="F:transposase activity"/>
    <property type="evidence" value="ECO:0007669"/>
    <property type="project" value="InterPro"/>
</dbReference>
<dbReference type="EMBL" id="LAZR01012770">
    <property type="protein sequence ID" value="KKM25184.1"/>
    <property type="molecule type" value="Genomic_DNA"/>
</dbReference>
<feature type="domain" description="Transposase IS110-like N-terminal" evidence="2">
    <location>
        <begin position="6"/>
        <end position="157"/>
    </location>
</feature>
<organism evidence="4">
    <name type="scientific">marine sediment metagenome</name>
    <dbReference type="NCBI Taxonomy" id="412755"/>
    <lineage>
        <taxon>unclassified sequences</taxon>
        <taxon>metagenomes</taxon>
        <taxon>ecological metagenomes</taxon>
    </lineage>
</organism>
<accession>A0A0F9IYJ8</accession>
<dbReference type="NCBIfam" id="NF033542">
    <property type="entry name" value="transpos_IS110"/>
    <property type="match status" value="1"/>
</dbReference>
<dbReference type="InterPro" id="IPR003346">
    <property type="entry name" value="Transposase_20"/>
</dbReference>
<feature type="domain" description="Transposase IS116/IS110/IS902 C-terminal" evidence="3">
    <location>
        <begin position="200"/>
        <end position="283"/>
    </location>
</feature>
<dbReference type="GO" id="GO:0006313">
    <property type="term" value="P:DNA transposition"/>
    <property type="evidence" value="ECO:0007669"/>
    <property type="project" value="InterPro"/>
</dbReference>
<evidence type="ECO:0000256" key="1">
    <source>
        <dbReference type="SAM" id="Coils"/>
    </source>
</evidence>
<protein>
    <submittedName>
        <fullName evidence="4">Uncharacterized protein</fullName>
    </submittedName>
</protein>
<dbReference type="InterPro" id="IPR002525">
    <property type="entry name" value="Transp_IS110-like_N"/>
</dbReference>
<comment type="caution">
    <text evidence="4">The sequence shown here is derived from an EMBL/GenBank/DDBJ whole genome shotgun (WGS) entry which is preliminary data.</text>
</comment>
<feature type="coiled-coil region" evidence="1">
    <location>
        <begin position="164"/>
        <end position="191"/>
    </location>
</feature>
<evidence type="ECO:0000313" key="4">
    <source>
        <dbReference type="EMBL" id="KKM25184.1"/>
    </source>
</evidence>
<dbReference type="InterPro" id="IPR047650">
    <property type="entry name" value="Transpos_IS110"/>
</dbReference>
<reference evidence="4" key="1">
    <citation type="journal article" date="2015" name="Nature">
        <title>Complex archaea that bridge the gap between prokaryotes and eukaryotes.</title>
        <authorList>
            <person name="Spang A."/>
            <person name="Saw J.H."/>
            <person name="Jorgensen S.L."/>
            <person name="Zaremba-Niedzwiedzka K."/>
            <person name="Martijn J."/>
            <person name="Lind A.E."/>
            <person name="van Eijk R."/>
            <person name="Schleper C."/>
            <person name="Guy L."/>
            <person name="Ettema T.J."/>
        </authorList>
    </citation>
    <scope>NUCLEOTIDE SEQUENCE</scope>
</reference>